<evidence type="ECO:0000259" key="4">
    <source>
        <dbReference type="PROSITE" id="PS50102"/>
    </source>
</evidence>
<dbReference type="InterPro" id="IPR051229">
    <property type="entry name" value="ALYREF_mRNA_export"/>
</dbReference>
<comment type="caution">
    <text evidence="5">The sequence shown here is derived from an EMBL/GenBank/DDBJ whole genome shotgun (WGS) entry which is preliminary data.</text>
</comment>
<dbReference type="InterPro" id="IPR035979">
    <property type="entry name" value="RBD_domain_sf"/>
</dbReference>
<dbReference type="SMART" id="SM00360">
    <property type="entry name" value="RRM"/>
    <property type="match status" value="1"/>
</dbReference>
<evidence type="ECO:0000256" key="1">
    <source>
        <dbReference type="ARBA" id="ARBA00022884"/>
    </source>
</evidence>
<accession>A0AAE0Z0B8</accession>
<reference evidence="5" key="1">
    <citation type="journal article" date="2023" name="G3 (Bethesda)">
        <title>A reference genome for the long-term kleptoplast-retaining sea slug Elysia crispata morphotype clarki.</title>
        <authorList>
            <person name="Eastman K.E."/>
            <person name="Pendleton A.L."/>
            <person name="Shaikh M.A."/>
            <person name="Suttiyut T."/>
            <person name="Ogas R."/>
            <person name="Tomko P."/>
            <person name="Gavelis G."/>
            <person name="Widhalm J.R."/>
            <person name="Wisecaver J.H."/>
        </authorList>
    </citation>
    <scope>NUCLEOTIDE SEQUENCE</scope>
    <source>
        <strain evidence="5">ECLA1</strain>
    </source>
</reference>
<dbReference type="SUPFAM" id="SSF54928">
    <property type="entry name" value="RNA-binding domain, RBD"/>
    <property type="match status" value="1"/>
</dbReference>
<organism evidence="5 6">
    <name type="scientific">Elysia crispata</name>
    <name type="common">lettuce slug</name>
    <dbReference type="NCBI Taxonomy" id="231223"/>
    <lineage>
        <taxon>Eukaryota</taxon>
        <taxon>Metazoa</taxon>
        <taxon>Spiralia</taxon>
        <taxon>Lophotrochozoa</taxon>
        <taxon>Mollusca</taxon>
        <taxon>Gastropoda</taxon>
        <taxon>Heterobranchia</taxon>
        <taxon>Euthyneura</taxon>
        <taxon>Panpulmonata</taxon>
        <taxon>Sacoglossa</taxon>
        <taxon>Placobranchoidea</taxon>
        <taxon>Plakobranchidae</taxon>
        <taxon>Elysia</taxon>
    </lineage>
</organism>
<dbReference type="Pfam" id="PF00076">
    <property type="entry name" value="RRM_1"/>
    <property type="match status" value="1"/>
</dbReference>
<keyword evidence="6" id="KW-1185">Reference proteome</keyword>
<protein>
    <recommendedName>
        <fullName evidence="4">RRM domain-containing protein</fullName>
    </recommendedName>
</protein>
<sequence>MADISLDEFIRQNNVKVRVSNTDRAQQRKGKFAQTSLVRNSGAQRRGRTFDARQKLSAKATPIDAREKIVTNKKSGKGDARNKIVLKQVQKGTFDARSLIQRQKKKIQAPDFTNQQIQAPLAPDLALTRTLANPNAKGKPQIQLTSSGLQVTRAVPTTQVSLSNNSLQVTKRNHPYNDVQTQSAPLNKDFVPIIQIRNDRYKQPGANPYYQEETARQSYPYEGHASYVKPTPAFSNQRHYRDLDDPEYNSASIAVPEIPKVRIPNVRPVEAAGMRPVSYSAPQQQQSRAPPGAATLSQGLRMAGGGARSGVDPASRPVQVGVKRRQLAPSAPPPAQEVSGPLRLGKGGGPGIELRASDTQLQPSVKKPKFSTPMAEEVSHEEDDGTEIISPLQGFRVVVTNLFTGVTQDDIIELFGAVGPLKKAKLLKSGTAEVVYVNKKDAISAVQKYHSRELDGQPMYVKMTTPIAAVIKKVDDHDPDITGEALRLYKKGTGIGSLPEAPIEIPTILRALFKAGPPGPNKSVKFTVKI</sequence>
<keyword evidence="1 2" id="KW-0694">RNA-binding</keyword>
<evidence type="ECO:0000256" key="3">
    <source>
        <dbReference type="SAM" id="MobiDB-lite"/>
    </source>
</evidence>
<dbReference type="PANTHER" id="PTHR19965">
    <property type="entry name" value="RNA AND EXPORT FACTOR BINDING PROTEIN"/>
    <property type="match status" value="1"/>
</dbReference>
<dbReference type="GO" id="GO:0006406">
    <property type="term" value="P:mRNA export from nucleus"/>
    <property type="evidence" value="ECO:0007669"/>
    <property type="project" value="TreeGrafter"/>
</dbReference>
<proteinExistence type="predicted"/>
<gene>
    <name evidence="5" type="ORF">RRG08_018630</name>
</gene>
<dbReference type="InterPro" id="IPR034784">
    <property type="entry name" value="PDIP3_RRM"/>
</dbReference>
<feature type="region of interest" description="Disordered" evidence="3">
    <location>
        <begin position="324"/>
        <end position="352"/>
    </location>
</feature>
<dbReference type="GO" id="GO:0003729">
    <property type="term" value="F:mRNA binding"/>
    <property type="evidence" value="ECO:0007669"/>
    <property type="project" value="TreeGrafter"/>
</dbReference>
<dbReference type="GO" id="GO:0005634">
    <property type="term" value="C:nucleus"/>
    <property type="evidence" value="ECO:0007669"/>
    <property type="project" value="TreeGrafter"/>
</dbReference>
<dbReference type="InterPro" id="IPR000504">
    <property type="entry name" value="RRM_dom"/>
</dbReference>
<dbReference type="CDD" id="cd12681">
    <property type="entry name" value="RRM_SKAR"/>
    <property type="match status" value="1"/>
</dbReference>
<dbReference type="Proteomes" id="UP001283361">
    <property type="component" value="Unassembled WGS sequence"/>
</dbReference>
<dbReference type="InterPro" id="IPR012677">
    <property type="entry name" value="Nucleotide-bd_a/b_plait_sf"/>
</dbReference>
<dbReference type="PANTHER" id="PTHR19965:SF35">
    <property type="entry name" value="RNA ANNEALING PROTEIN YRA1"/>
    <property type="match status" value="1"/>
</dbReference>
<dbReference type="Gene3D" id="3.30.70.330">
    <property type="match status" value="1"/>
</dbReference>
<evidence type="ECO:0000256" key="2">
    <source>
        <dbReference type="PROSITE-ProRule" id="PRU00176"/>
    </source>
</evidence>
<dbReference type="PROSITE" id="PS50102">
    <property type="entry name" value="RRM"/>
    <property type="match status" value="1"/>
</dbReference>
<dbReference type="EMBL" id="JAWDGP010004986">
    <property type="protein sequence ID" value="KAK3760402.1"/>
    <property type="molecule type" value="Genomic_DNA"/>
</dbReference>
<feature type="domain" description="RRM" evidence="4">
    <location>
        <begin position="395"/>
        <end position="466"/>
    </location>
</feature>
<dbReference type="AlphaFoldDB" id="A0AAE0Z0B8"/>
<name>A0AAE0Z0B8_9GAST</name>
<evidence type="ECO:0000313" key="5">
    <source>
        <dbReference type="EMBL" id="KAK3760402.1"/>
    </source>
</evidence>
<evidence type="ECO:0000313" key="6">
    <source>
        <dbReference type="Proteomes" id="UP001283361"/>
    </source>
</evidence>